<keyword evidence="1" id="KW-0472">Membrane</keyword>
<organism evidence="3 4">
    <name type="scientific">Actinomadura nitritigenes</name>
    <dbReference type="NCBI Taxonomy" id="134602"/>
    <lineage>
        <taxon>Bacteria</taxon>
        <taxon>Bacillati</taxon>
        <taxon>Actinomycetota</taxon>
        <taxon>Actinomycetes</taxon>
        <taxon>Streptosporangiales</taxon>
        <taxon>Thermomonosporaceae</taxon>
        <taxon>Actinomadura</taxon>
    </lineage>
</organism>
<dbReference type="Gene3D" id="2.30.30.40">
    <property type="entry name" value="SH3 Domains"/>
    <property type="match status" value="1"/>
</dbReference>
<evidence type="ECO:0000256" key="1">
    <source>
        <dbReference type="SAM" id="Phobius"/>
    </source>
</evidence>
<evidence type="ECO:0000313" key="4">
    <source>
        <dbReference type="Proteomes" id="UP000666915"/>
    </source>
</evidence>
<name>A0ABS3REK7_9ACTN</name>
<reference evidence="3 4" key="1">
    <citation type="submission" date="2021-03" db="EMBL/GenBank/DDBJ databases">
        <authorList>
            <person name="Kanchanasin P."/>
            <person name="Saeng-In P."/>
            <person name="Phongsopitanun W."/>
            <person name="Yuki M."/>
            <person name="Kudo T."/>
            <person name="Ohkuma M."/>
            <person name="Tanasupawat S."/>
        </authorList>
    </citation>
    <scope>NUCLEOTIDE SEQUENCE [LARGE SCALE GENOMIC DNA]</scope>
    <source>
        <strain evidence="3 4">L46</strain>
    </source>
</reference>
<evidence type="ECO:0000256" key="2">
    <source>
        <dbReference type="SAM" id="SignalP"/>
    </source>
</evidence>
<dbReference type="Proteomes" id="UP000666915">
    <property type="component" value="Unassembled WGS sequence"/>
</dbReference>
<evidence type="ECO:0000313" key="3">
    <source>
        <dbReference type="EMBL" id="MBO2444660.1"/>
    </source>
</evidence>
<dbReference type="EMBL" id="JAGEOK010000050">
    <property type="protein sequence ID" value="MBO2444660.1"/>
    <property type="molecule type" value="Genomic_DNA"/>
</dbReference>
<gene>
    <name evidence="3" type="ORF">J4557_44805</name>
</gene>
<dbReference type="RefSeq" id="WP_208273299.1">
    <property type="nucleotide sequence ID" value="NZ_BAAAGM010000006.1"/>
</dbReference>
<feature type="transmembrane region" description="Helical" evidence="1">
    <location>
        <begin position="193"/>
        <end position="212"/>
    </location>
</feature>
<feature type="signal peptide" evidence="2">
    <location>
        <begin position="1"/>
        <end position="22"/>
    </location>
</feature>
<accession>A0ABS3REK7</accession>
<protein>
    <recommendedName>
        <fullName evidence="5">SH3 domain-containing protein</fullName>
    </recommendedName>
</protein>
<proteinExistence type="predicted"/>
<keyword evidence="2" id="KW-0732">Signal</keyword>
<feature type="chain" id="PRO_5045323578" description="SH3 domain-containing protein" evidence="2">
    <location>
        <begin position="23"/>
        <end position="221"/>
    </location>
</feature>
<sequence>MALAVAGTAGGLMLLAGGAAEAAAVTPHLAAAPKICRYEVTASSLNVRTGPGTRWDTVPPPLAHGKHLGADCITSQSNWHQLRSNQVGMWVSGQYLKLISSSGRSCRYEVTASSLNVRTGPGTGWDTTPPPLKHGQHITADCRGSESGWRSLRQSVPANQIGKWSSGAYLKPITPSRGASAGAGGTSPATNPALAAAGLGAIALGGGVAVAARRRQVKGLS</sequence>
<evidence type="ECO:0008006" key="5">
    <source>
        <dbReference type="Google" id="ProtNLM"/>
    </source>
</evidence>
<keyword evidence="4" id="KW-1185">Reference proteome</keyword>
<comment type="caution">
    <text evidence="3">The sequence shown here is derived from an EMBL/GenBank/DDBJ whole genome shotgun (WGS) entry which is preliminary data.</text>
</comment>
<keyword evidence="1" id="KW-0812">Transmembrane</keyword>
<keyword evidence="1" id="KW-1133">Transmembrane helix</keyword>